<dbReference type="Gene3D" id="3.40.470.10">
    <property type="entry name" value="Uracil-DNA glycosylase-like domain"/>
    <property type="match status" value="1"/>
</dbReference>
<evidence type="ECO:0000259" key="1">
    <source>
        <dbReference type="SMART" id="SM00986"/>
    </source>
</evidence>
<dbReference type="SMART" id="SM00987">
    <property type="entry name" value="UreE_C"/>
    <property type="match status" value="1"/>
</dbReference>
<sequence length="216" mass="24327">MAAVNDFDRLARRLRACRICRDAPRFGSALPHEPRPILQGSPTARLCIASQAPGTRAHASGIPFSDRSGIRLRQWLGLDEAAFYDATRIAIIPMGACFPGQDSKGGDLPPRRECAETWREPIFEALPNLELVLLIGQYAQAWHLGGDFRDGLTRTVMRWREILSSPQHPRILPLPHPSWRNNGWLRTNPWFEAELLPVLRDQVRTMLAPDLEEPAA</sequence>
<feature type="domain" description="Uracil-DNA glycosylase-like" evidence="1">
    <location>
        <begin position="37"/>
        <end position="200"/>
    </location>
</feature>
<dbReference type="RefSeq" id="WP_224312777.1">
    <property type="nucleotide sequence ID" value="NZ_JAIRBM010000005.1"/>
</dbReference>
<dbReference type="Pfam" id="PF03167">
    <property type="entry name" value="UDG"/>
    <property type="match status" value="1"/>
</dbReference>
<comment type="caution">
    <text evidence="2">The sequence shown here is derived from an EMBL/GenBank/DDBJ whole genome shotgun (WGS) entry which is preliminary data.</text>
</comment>
<keyword evidence="3" id="KW-1185">Reference proteome</keyword>
<protein>
    <submittedName>
        <fullName evidence="2">Uracil-DNA glycosylase family protein</fullName>
    </submittedName>
</protein>
<dbReference type="EMBL" id="JAIRBM010000005">
    <property type="protein sequence ID" value="MBZ6076459.1"/>
    <property type="molecule type" value="Genomic_DNA"/>
</dbReference>
<dbReference type="SMART" id="SM00986">
    <property type="entry name" value="UDG"/>
    <property type="match status" value="1"/>
</dbReference>
<dbReference type="PANTHER" id="PTHR42160">
    <property type="entry name" value="URACIL-DNA GLYCOSYLASE SUPERFAMILY PROTEIN"/>
    <property type="match status" value="1"/>
</dbReference>
<name>A0ABS7VLN7_9HYPH</name>
<gene>
    <name evidence="2" type="ORF">K9B37_09175</name>
</gene>
<dbReference type="InterPro" id="IPR036895">
    <property type="entry name" value="Uracil-DNA_glycosylase-like_sf"/>
</dbReference>
<dbReference type="CDD" id="cd10033">
    <property type="entry name" value="UDG_like"/>
    <property type="match status" value="1"/>
</dbReference>
<accession>A0ABS7VLN7</accession>
<dbReference type="PANTHER" id="PTHR42160:SF1">
    <property type="entry name" value="URACIL-DNA GLYCOSYLASE SUPERFAMILY PROTEIN"/>
    <property type="match status" value="1"/>
</dbReference>
<proteinExistence type="predicted"/>
<dbReference type="Proteomes" id="UP000704176">
    <property type="component" value="Unassembled WGS sequence"/>
</dbReference>
<evidence type="ECO:0000313" key="3">
    <source>
        <dbReference type="Proteomes" id="UP000704176"/>
    </source>
</evidence>
<dbReference type="InterPro" id="IPR047124">
    <property type="entry name" value="HI_0220.2"/>
</dbReference>
<evidence type="ECO:0000313" key="2">
    <source>
        <dbReference type="EMBL" id="MBZ6076459.1"/>
    </source>
</evidence>
<dbReference type="SUPFAM" id="SSF52141">
    <property type="entry name" value="Uracil-DNA glycosylase-like"/>
    <property type="match status" value="1"/>
</dbReference>
<organism evidence="2 3">
    <name type="scientific">Microvirga puerhi</name>
    <dbReference type="NCBI Taxonomy" id="2876078"/>
    <lineage>
        <taxon>Bacteria</taxon>
        <taxon>Pseudomonadati</taxon>
        <taxon>Pseudomonadota</taxon>
        <taxon>Alphaproteobacteria</taxon>
        <taxon>Hyphomicrobiales</taxon>
        <taxon>Methylobacteriaceae</taxon>
        <taxon>Microvirga</taxon>
    </lineage>
</organism>
<dbReference type="InterPro" id="IPR005122">
    <property type="entry name" value="Uracil-DNA_glycosylase-like"/>
</dbReference>
<reference evidence="2 3" key="1">
    <citation type="submission" date="2021-09" db="EMBL/GenBank/DDBJ databases">
        <title>The complete genome sequence of a new microorganism.</title>
        <authorList>
            <person name="Zi Z."/>
        </authorList>
    </citation>
    <scope>NUCLEOTIDE SEQUENCE [LARGE SCALE GENOMIC DNA]</scope>
    <source>
        <strain evidence="2 3">WGZ8</strain>
    </source>
</reference>